<reference evidence="4 5" key="1">
    <citation type="submission" date="2016-08" db="EMBL/GenBank/DDBJ databases">
        <title>Genome-based comparison of Moorella thermoacetic strains.</title>
        <authorList>
            <person name="Poehlein A."/>
            <person name="Bengelsdorf F.R."/>
            <person name="Esser C."/>
            <person name="Duerre P."/>
            <person name="Daniel R."/>
        </authorList>
    </citation>
    <scope>NUCLEOTIDE SEQUENCE [LARGE SCALE GENOMIC DNA]</scope>
    <source>
        <strain evidence="4 5">DSM 11768</strain>
    </source>
</reference>
<dbReference type="EMBL" id="MIHH01000019">
    <property type="protein sequence ID" value="OIQ07971.1"/>
    <property type="molecule type" value="Genomic_DNA"/>
</dbReference>
<dbReference type="GO" id="GO:0004588">
    <property type="term" value="F:orotate phosphoribosyltransferase activity"/>
    <property type="evidence" value="ECO:0007669"/>
    <property type="project" value="UniProtKB-EC"/>
</dbReference>
<feature type="domain" description="Phosphoribosyltransferase" evidence="2">
    <location>
        <begin position="188"/>
        <end position="235"/>
    </location>
</feature>
<dbReference type="CDD" id="cd06223">
    <property type="entry name" value="PRTases_typeI"/>
    <property type="match status" value="1"/>
</dbReference>
<dbReference type="EC" id="2.4.2.10" evidence="4"/>
<evidence type="ECO:0000259" key="3">
    <source>
        <dbReference type="Pfam" id="PF18912"/>
    </source>
</evidence>
<evidence type="ECO:0000313" key="5">
    <source>
        <dbReference type="Proteomes" id="UP000182743"/>
    </source>
</evidence>
<organism evidence="4 5">
    <name type="scientific">Neomoorella thermoacetica</name>
    <name type="common">Clostridium thermoaceticum</name>
    <dbReference type="NCBI Taxonomy" id="1525"/>
    <lineage>
        <taxon>Bacteria</taxon>
        <taxon>Bacillati</taxon>
        <taxon>Bacillota</taxon>
        <taxon>Clostridia</taxon>
        <taxon>Neomoorellales</taxon>
        <taxon>Neomoorellaceae</taxon>
        <taxon>Neomoorella</taxon>
    </lineage>
</organism>
<evidence type="ECO:0000313" key="4">
    <source>
        <dbReference type="EMBL" id="OIQ07971.1"/>
    </source>
</evidence>
<name>A0A1J5NJD8_NEOTH</name>
<proteinExistence type="inferred from homology"/>
<dbReference type="AlphaFoldDB" id="A0A1J5NJD8"/>
<feature type="domain" description="Double zinc ribbon" evidence="3">
    <location>
        <begin position="5"/>
        <end position="64"/>
    </location>
</feature>
<keyword evidence="4" id="KW-0328">Glycosyltransferase</keyword>
<evidence type="ECO:0000259" key="2">
    <source>
        <dbReference type="Pfam" id="PF00156"/>
    </source>
</evidence>
<dbReference type="PANTHER" id="PTHR47505">
    <property type="entry name" value="DNA UTILIZATION PROTEIN YHGH"/>
    <property type="match status" value="1"/>
</dbReference>
<dbReference type="Gene3D" id="3.40.50.2020">
    <property type="match status" value="1"/>
</dbReference>
<dbReference type="Proteomes" id="UP000182743">
    <property type="component" value="Unassembled WGS sequence"/>
</dbReference>
<gene>
    <name evidence="4" type="primary">pyrE_2</name>
    <name evidence="4" type="ORF">MOOR_24120</name>
</gene>
<dbReference type="Pfam" id="PF18912">
    <property type="entry name" value="DZR_2"/>
    <property type="match status" value="1"/>
</dbReference>
<dbReference type="InterPro" id="IPR029057">
    <property type="entry name" value="PRTase-like"/>
</dbReference>
<dbReference type="InterPro" id="IPR044005">
    <property type="entry name" value="DZR_2"/>
</dbReference>
<protein>
    <submittedName>
        <fullName evidence="4">Orotate phosphoribosyltransferase</fullName>
        <ecNumber evidence="4">2.4.2.10</ecNumber>
    </submittedName>
</protein>
<dbReference type="Pfam" id="PF00156">
    <property type="entry name" value="Pribosyltran"/>
    <property type="match status" value="1"/>
</dbReference>
<evidence type="ECO:0000256" key="1">
    <source>
        <dbReference type="ARBA" id="ARBA00008007"/>
    </source>
</evidence>
<accession>A0A1J5NJD8</accession>
<keyword evidence="4" id="KW-0808">Transferase</keyword>
<dbReference type="SUPFAM" id="SSF53271">
    <property type="entry name" value="PRTase-like"/>
    <property type="match status" value="1"/>
</dbReference>
<dbReference type="RefSeq" id="WP_071521436.1">
    <property type="nucleotide sequence ID" value="NZ_CP136416.1"/>
</dbReference>
<dbReference type="PANTHER" id="PTHR47505:SF1">
    <property type="entry name" value="DNA UTILIZATION PROTEIN YHGH"/>
    <property type="match status" value="1"/>
</dbReference>
<comment type="similarity">
    <text evidence="1">Belongs to the ComF/GntX family.</text>
</comment>
<sequence>MPAFINLLFPRGKTCAWCGRPVDRGLFCPQCHQELYSWQEKYHPCRYCGRLLAAGRGAVCRQCREELPPFRRARAVGAYRGILKELIWAFKYQGRRSLAAPLGQLLAGVVVKELGSARPHLVIPVPLTAARLQARTFNQAELLARALGRELGLAVSGQALARMRETAPQVGLSRRERWQNLAGAFQVQEPALVKGHRLLLVDDVMTTGATAAACTGALLAAGAAVVEVVTLATGIDSIANISP</sequence>
<dbReference type="InterPro" id="IPR051910">
    <property type="entry name" value="ComF/GntX_DNA_util-trans"/>
</dbReference>
<comment type="caution">
    <text evidence="4">The sequence shown here is derived from an EMBL/GenBank/DDBJ whole genome shotgun (WGS) entry which is preliminary data.</text>
</comment>
<dbReference type="InterPro" id="IPR000836">
    <property type="entry name" value="PRTase_dom"/>
</dbReference>